<dbReference type="PANTHER" id="PTHR43581:SF2">
    <property type="entry name" value="EXCINUCLEASE ATPASE SUBUNIT"/>
    <property type="match status" value="1"/>
</dbReference>
<evidence type="ECO:0000313" key="4">
    <source>
        <dbReference type="Proteomes" id="UP000030428"/>
    </source>
</evidence>
<dbReference type="Pfam" id="PF13304">
    <property type="entry name" value="AAA_21"/>
    <property type="match status" value="1"/>
</dbReference>
<dbReference type="GO" id="GO:0006302">
    <property type="term" value="P:double-strand break repair"/>
    <property type="evidence" value="ECO:0007669"/>
    <property type="project" value="InterPro"/>
</dbReference>
<keyword evidence="4" id="KW-1185">Reference proteome</keyword>
<dbReference type="Proteomes" id="UP000030428">
    <property type="component" value="Unassembled WGS sequence"/>
</dbReference>
<dbReference type="Gene3D" id="3.40.50.300">
    <property type="entry name" value="P-loop containing nucleotide triphosphate hydrolases"/>
    <property type="match status" value="2"/>
</dbReference>
<sequence length="422" mass="47860">MRIDRLEVTNFKGFEHKIIDFSPRFNVLSGDNGTGKTALLDALAVGMGALLLGFEGIYSRTIRPAEMRHIGYQLGQELKLEPQSPTIVHCRGEVGDAGIISWERGLLKVGTQTTHHKASLIIDKAKQLQERVRAGDKSLVLPVLSYYGTGRLWLQKPEKVEIAKPNSRLSEYEGCLEPASEEKQLMRWFKTMEIAALQRKVSIGVLEGLRAAVKNCLEGCEFVYFDIPYDQLIVTKAHKQILPAHMLSDGQRTILAMVADITYKAASLNPQLEEQVALETPGIVLIDEIDLHLHPNWQRKIVNSLKTTFPKIQFIATSHSPFIIQSLREGELIDLNESQPTEYEYKSIEDIAEYQMGVEIPQRSQRYLEMMAAAKEYYRVLEQAKTSSENKRLKNRLDELTAPFSDNIAYHAFLEMQREGKT</sequence>
<protein>
    <submittedName>
        <fullName evidence="3">ATPase AAA</fullName>
    </submittedName>
</protein>
<dbReference type="Pfam" id="PF13476">
    <property type="entry name" value="AAA_23"/>
    <property type="match status" value="1"/>
</dbReference>
<dbReference type="GO" id="GO:0016887">
    <property type="term" value="F:ATP hydrolysis activity"/>
    <property type="evidence" value="ECO:0007669"/>
    <property type="project" value="InterPro"/>
</dbReference>
<dbReference type="SUPFAM" id="SSF52540">
    <property type="entry name" value="P-loop containing nucleoside triphosphate hydrolases"/>
    <property type="match status" value="1"/>
</dbReference>
<feature type="domain" description="Rad50/SbcC-type AAA" evidence="2">
    <location>
        <begin position="5"/>
        <end position="187"/>
    </location>
</feature>
<name>A0A0A6P611_9GAMM</name>
<evidence type="ECO:0000259" key="2">
    <source>
        <dbReference type="Pfam" id="PF13476"/>
    </source>
</evidence>
<dbReference type="GO" id="GO:0005524">
    <property type="term" value="F:ATP binding"/>
    <property type="evidence" value="ECO:0007669"/>
    <property type="project" value="InterPro"/>
</dbReference>
<dbReference type="PANTHER" id="PTHR43581">
    <property type="entry name" value="ATP/GTP PHOSPHATASE"/>
    <property type="match status" value="1"/>
</dbReference>
<dbReference type="InterPro" id="IPR003959">
    <property type="entry name" value="ATPase_AAA_core"/>
</dbReference>
<gene>
    <name evidence="3" type="ORF">PN36_29305</name>
</gene>
<dbReference type="InterPro" id="IPR051396">
    <property type="entry name" value="Bact_Antivir_Def_Nuclease"/>
</dbReference>
<dbReference type="EMBL" id="JSZA02000201">
    <property type="protein sequence ID" value="KHD10394.1"/>
    <property type="molecule type" value="Genomic_DNA"/>
</dbReference>
<dbReference type="AlphaFoldDB" id="A0A0A6P611"/>
<comment type="caution">
    <text evidence="3">The sequence shown here is derived from an EMBL/GenBank/DDBJ whole genome shotgun (WGS) entry which is preliminary data.</text>
</comment>
<proteinExistence type="predicted"/>
<accession>A0A0A6P611</accession>
<feature type="domain" description="ATPase AAA-type core" evidence="1">
    <location>
        <begin position="238"/>
        <end position="324"/>
    </location>
</feature>
<organism evidence="3 4">
    <name type="scientific">Candidatus Thiomargarita nelsonii</name>
    <dbReference type="NCBI Taxonomy" id="1003181"/>
    <lineage>
        <taxon>Bacteria</taxon>
        <taxon>Pseudomonadati</taxon>
        <taxon>Pseudomonadota</taxon>
        <taxon>Gammaproteobacteria</taxon>
        <taxon>Thiotrichales</taxon>
        <taxon>Thiotrichaceae</taxon>
        <taxon>Thiomargarita</taxon>
    </lineage>
</organism>
<dbReference type="InterPro" id="IPR027417">
    <property type="entry name" value="P-loop_NTPase"/>
</dbReference>
<evidence type="ECO:0000259" key="1">
    <source>
        <dbReference type="Pfam" id="PF13304"/>
    </source>
</evidence>
<reference evidence="3 4" key="1">
    <citation type="journal article" date="2016" name="Front. Microbiol.">
        <title>Single-Cell (Meta-)Genomics of a Dimorphic Candidatus Thiomargarita nelsonii Reveals Genomic Plasticity.</title>
        <authorList>
            <person name="Flood B.E."/>
            <person name="Fliss P."/>
            <person name="Jones D.S."/>
            <person name="Dick G.J."/>
            <person name="Jain S."/>
            <person name="Kaster A.K."/>
            <person name="Winkel M."/>
            <person name="Mussmann M."/>
            <person name="Bailey J."/>
        </authorList>
    </citation>
    <scope>NUCLEOTIDE SEQUENCE [LARGE SCALE GENOMIC DNA]</scope>
    <source>
        <strain evidence="3">Hydrate Ridge</strain>
    </source>
</reference>
<evidence type="ECO:0000313" key="3">
    <source>
        <dbReference type="EMBL" id="KHD10394.1"/>
    </source>
</evidence>
<dbReference type="InterPro" id="IPR038729">
    <property type="entry name" value="Rad50/SbcC_AAA"/>
</dbReference>